<organism evidence="2 3">
    <name type="scientific">Dokdonia ponticola</name>
    <dbReference type="NCBI Taxonomy" id="2041041"/>
    <lineage>
        <taxon>Bacteria</taxon>
        <taxon>Pseudomonadati</taxon>
        <taxon>Bacteroidota</taxon>
        <taxon>Flavobacteriia</taxon>
        <taxon>Flavobacteriales</taxon>
        <taxon>Flavobacteriaceae</taxon>
        <taxon>Dokdonia</taxon>
    </lineage>
</organism>
<dbReference type="SUPFAM" id="SSF56601">
    <property type="entry name" value="beta-lactamase/transpeptidase-like"/>
    <property type="match status" value="1"/>
</dbReference>
<reference evidence="3" key="1">
    <citation type="journal article" date="2019" name="Int. J. Syst. Evol. Microbiol.">
        <title>The Global Catalogue of Microorganisms (GCM) 10K type strain sequencing project: providing services to taxonomists for standard genome sequencing and annotation.</title>
        <authorList>
            <consortium name="The Broad Institute Genomics Platform"/>
            <consortium name="The Broad Institute Genome Sequencing Center for Infectious Disease"/>
            <person name="Wu L."/>
            <person name="Ma J."/>
        </authorList>
    </citation>
    <scope>NUCLEOTIDE SEQUENCE [LARGE SCALE GENOMIC DNA]</scope>
    <source>
        <strain evidence="3">YJ-61-S</strain>
    </source>
</reference>
<name>A0ABV9I1Y3_9FLAO</name>
<dbReference type="Pfam" id="PF00144">
    <property type="entry name" value="Beta-lactamase"/>
    <property type="match status" value="1"/>
</dbReference>
<evidence type="ECO:0000313" key="2">
    <source>
        <dbReference type="EMBL" id="MFC4636117.1"/>
    </source>
</evidence>
<dbReference type="EMBL" id="JBHSFV010000015">
    <property type="protein sequence ID" value="MFC4636117.1"/>
    <property type="molecule type" value="Genomic_DNA"/>
</dbReference>
<proteinExistence type="predicted"/>
<accession>A0ABV9I1Y3</accession>
<dbReference type="InterPro" id="IPR001466">
    <property type="entry name" value="Beta-lactam-related"/>
</dbReference>
<keyword evidence="3" id="KW-1185">Reference proteome</keyword>
<evidence type="ECO:0000313" key="3">
    <source>
        <dbReference type="Proteomes" id="UP001596043"/>
    </source>
</evidence>
<evidence type="ECO:0000259" key="1">
    <source>
        <dbReference type="Pfam" id="PF00144"/>
    </source>
</evidence>
<dbReference type="InterPro" id="IPR050491">
    <property type="entry name" value="AmpC-like"/>
</dbReference>
<keyword evidence="2" id="KW-0378">Hydrolase</keyword>
<dbReference type="InterPro" id="IPR012338">
    <property type="entry name" value="Beta-lactam/transpept-like"/>
</dbReference>
<gene>
    <name evidence="2" type="ORF">ACFO3O_19580</name>
</gene>
<dbReference type="Gene3D" id="3.40.710.10">
    <property type="entry name" value="DD-peptidase/beta-lactamase superfamily"/>
    <property type="match status" value="1"/>
</dbReference>
<dbReference type="GO" id="GO:0016787">
    <property type="term" value="F:hydrolase activity"/>
    <property type="evidence" value="ECO:0007669"/>
    <property type="project" value="UniProtKB-KW"/>
</dbReference>
<dbReference type="RefSeq" id="WP_379982000.1">
    <property type="nucleotide sequence ID" value="NZ_JBHSFV010000015.1"/>
</dbReference>
<dbReference type="PANTHER" id="PTHR46825">
    <property type="entry name" value="D-ALANYL-D-ALANINE-CARBOXYPEPTIDASE/ENDOPEPTIDASE AMPH"/>
    <property type="match status" value="1"/>
</dbReference>
<sequence length="381" mass="42460">MTIRYYILCLAFCVVSCKSQKATVDYTGSPDEVLTRILQEEISTLESKPHGVSLTVISPQLGIDFSGAAGYDSTNNNQLLTANQPFRIASLTKTFVATSILRLREKGLVNIDAPITDYISKAHINILEKGGYDPTKITLRHCMMHTSGLFDYAEGNRDYIAEAAKDPDKRWTRTEQLQWAMDHGSPYGAPGEVHHYSDTGYILLGEIIENTMKTGLAEAMRELLQFEALGMSSTWLESLEDRPEGLPRSVKRYLADIDASSWDNSVDLYGGGGLQSTTRDLATFLQGLFSNQVYEQPETLAVMLLKSEYTGDPLAEYRLGLGYIKGKKSGVEAYMHSGFWGTLFIHFPAYNCSIAINHTVDESNGALQKVVDYIQWLDKEQ</sequence>
<dbReference type="PANTHER" id="PTHR46825:SF9">
    <property type="entry name" value="BETA-LACTAMASE-RELATED DOMAIN-CONTAINING PROTEIN"/>
    <property type="match status" value="1"/>
</dbReference>
<protein>
    <submittedName>
        <fullName evidence="2">Serine hydrolase domain-containing protein</fullName>
        <ecNumber evidence="2">3.-.-.-</ecNumber>
    </submittedName>
</protein>
<comment type="caution">
    <text evidence="2">The sequence shown here is derived from an EMBL/GenBank/DDBJ whole genome shotgun (WGS) entry which is preliminary data.</text>
</comment>
<feature type="domain" description="Beta-lactamase-related" evidence="1">
    <location>
        <begin position="67"/>
        <end position="365"/>
    </location>
</feature>
<dbReference type="Proteomes" id="UP001596043">
    <property type="component" value="Unassembled WGS sequence"/>
</dbReference>
<dbReference type="EC" id="3.-.-.-" evidence="2"/>